<dbReference type="PANTHER" id="PTHR34975">
    <property type="entry name" value="SPORE GERMINATION PROTEIN A2"/>
    <property type="match status" value="1"/>
</dbReference>
<keyword evidence="5 8" id="KW-0812">Transmembrane</keyword>
<dbReference type="Pfam" id="PF03845">
    <property type="entry name" value="Spore_permease"/>
    <property type="match status" value="1"/>
</dbReference>
<feature type="transmembrane region" description="Helical" evidence="8">
    <location>
        <begin position="6"/>
        <end position="25"/>
    </location>
</feature>
<evidence type="ECO:0000256" key="6">
    <source>
        <dbReference type="ARBA" id="ARBA00022989"/>
    </source>
</evidence>
<comment type="subcellular location">
    <subcellularLocation>
        <location evidence="1">Membrane</location>
        <topology evidence="1">Multi-pass membrane protein</topology>
    </subcellularLocation>
</comment>
<dbReference type="Proteomes" id="UP000476064">
    <property type="component" value="Chromosome"/>
</dbReference>
<dbReference type="AlphaFoldDB" id="A0A6C0G1C4"/>
<dbReference type="KEGG" id="plyc:GXP70_14375"/>
<protein>
    <submittedName>
        <fullName evidence="9">Endospore germination permease</fullName>
    </submittedName>
</protein>
<feature type="transmembrane region" description="Helical" evidence="8">
    <location>
        <begin position="268"/>
        <end position="288"/>
    </location>
</feature>
<evidence type="ECO:0000313" key="10">
    <source>
        <dbReference type="Proteomes" id="UP000476064"/>
    </source>
</evidence>
<name>A0A6C0G1C4_9BACL</name>
<feature type="transmembrane region" description="Helical" evidence="8">
    <location>
        <begin position="300"/>
        <end position="320"/>
    </location>
</feature>
<dbReference type="PANTHER" id="PTHR34975:SF2">
    <property type="entry name" value="SPORE GERMINATION PROTEIN A2"/>
    <property type="match status" value="1"/>
</dbReference>
<feature type="transmembrane region" description="Helical" evidence="8">
    <location>
        <begin position="113"/>
        <end position="131"/>
    </location>
</feature>
<feature type="transmembrane region" description="Helical" evidence="8">
    <location>
        <begin position="37"/>
        <end position="55"/>
    </location>
</feature>
<evidence type="ECO:0000256" key="5">
    <source>
        <dbReference type="ARBA" id="ARBA00022692"/>
    </source>
</evidence>
<dbReference type="InterPro" id="IPR004761">
    <property type="entry name" value="Spore_GerAB"/>
</dbReference>
<sequence>MKVSGYQLFWLVNISSMIVFSYLPLQLAAKESRQDCWISILLGALIMMAITWLMLRVCKQHADKTLVGFAKMLLGTVIGKCIVMGYFLLWFIQMSMIAKGMAEFQNLVMLHNTPTIFILLCMLFLVTYAVYRGGIVAIGRCAEVIGPFFVFLLFAQLFLNPQDMDMKRMLPVYADSGWLHILKGTYYSINYLVDPSIVLMLYYFAENKRSAARGIMWGTAVAMAWGVIMSLVLLFVTGPNMAAEMIVPVYSLTKFVSILNFIQNIDAFFIPLWLLGAFIKMGVDLFILSYGISEWTGIKNWKLVACLMSAVWLAYLIYSSHDIRMTASLKNVYLIGGFYPFVYVILPILLWLLGSIRQYRRSCSGS</sequence>
<keyword evidence="10" id="KW-1185">Reference proteome</keyword>
<keyword evidence="4" id="KW-0309">Germination</keyword>
<dbReference type="RefSeq" id="WP_162357458.1">
    <property type="nucleotide sequence ID" value="NZ_CP048209.1"/>
</dbReference>
<evidence type="ECO:0000256" key="4">
    <source>
        <dbReference type="ARBA" id="ARBA00022544"/>
    </source>
</evidence>
<keyword evidence="6 8" id="KW-1133">Transmembrane helix</keyword>
<feature type="transmembrane region" description="Helical" evidence="8">
    <location>
        <begin position="332"/>
        <end position="353"/>
    </location>
</feature>
<feature type="transmembrane region" description="Helical" evidence="8">
    <location>
        <begin position="137"/>
        <end position="159"/>
    </location>
</feature>
<keyword evidence="3" id="KW-0813">Transport</keyword>
<evidence type="ECO:0000256" key="8">
    <source>
        <dbReference type="SAM" id="Phobius"/>
    </source>
</evidence>
<organism evidence="9 10">
    <name type="scientific">Paenibacillus lycopersici</name>
    <dbReference type="NCBI Taxonomy" id="2704462"/>
    <lineage>
        <taxon>Bacteria</taxon>
        <taxon>Bacillati</taxon>
        <taxon>Bacillota</taxon>
        <taxon>Bacilli</taxon>
        <taxon>Bacillales</taxon>
        <taxon>Paenibacillaceae</taxon>
        <taxon>Paenibacillus</taxon>
    </lineage>
</organism>
<dbReference type="EMBL" id="CP048209">
    <property type="protein sequence ID" value="QHT61019.1"/>
    <property type="molecule type" value="Genomic_DNA"/>
</dbReference>
<keyword evidence="7 8" id="KW-0472">Membrane</keyword>
<accession>A0A6C0G1C4</accession>
<dbReference type="GO" id="GO:0016020">
    <property type="term" value="C:membrane"/>
    <property type="evidence" value="ECO:0007669"/>
    <property type="project" value="UniProtKB-SubCell"/>
</dbReference>
<dbReference type="GO" id="GO:0009847">
    <property type="term" value="P:spore germination"/>
    <property type="evidence" value="ECO:0007669"/>
    <property type="project" value="InterPro"/>
</dbReference>
<evidence type="ECO:0000256" key="2">
    <source>
        <dbReference type="ARBA" id="ARBA00007998"/>
    </source>
</evidence>
<proteinExistence type="inferred from homology"/>
<evidence type="ECO:0000256" key="3">
    <source>
        <dbReference type="ARBA" id="ARBA00022448"/>
    </source>
</evidence>
<reference evidence="9 10" key="1">
    <citation type="submission" date="2020-01" db="EMBL/GenBank/DDBJ databases">
        <title>Paenibacillus sp. nov., isolated from tomato rhizosphere.</title>
        <authorList>
            <person name="Weon H.-Y."/>
            <person name="Lee S.A."/>
        </authorList>
    </citation>
    <scope>NUCLEOTIDE SEQUENCE [LARGE SCALE GENOMIC DNA]</scope>
    <source>
        <strain evidence="9 10">12200R-189</strain>
    </source>
</reference>
<evidence type="ECO:0000256" key="1">
    <source>
        <dbReference type="ARBA" id="ARBA00004141"/>
    </source>
</evidence>
<dbReference type="NCBIfam" id="TIGR00912">
    <property type="entry name" value="2A0309"/>
    <property type="match status" value="1"/>
</dbReference>
<gene>
    <name evidence="9" type="ORF">GXP70_14375</name>
</gene>
<feature type="transmembrane region" description="Helical" evidence="8">
    <location>
        <begin position="186"/>
        <end position="205"/>
    </location>
</feature>
<feature type="transmembrane region" description="Helical" evidence="8">
    <location>
        <begin position="217"/>
        <end position="236"/>
    </location>
</feature>
<evidence type="ECO:0000256" key="7">
    <source>
        <dbReference type="ARBA" id="ARBA00023136"/>
    </source>
</evidence>
<evidence type="ECO:0000313" key="9">
    <source>
        <dbReference type="EMBL" id="QHT61019.1"/>
    </source>
</evidence>
<feature type="transmembrane region" description="Helical" evidence="8">
    <location>
        <begin position="67"/>
        <end position="92"/>
    </location>
</feature>
<comment type="similarity">
    <text evidence="2">Belongs to the amino acid-polyamine-organocation (APC) superfamily. Spore germination protein (SGP) (TC 2.A.3.9) family.</text>
</comment>